<evidence type="ECO:0000256" key="3">
    <source>
        <dbReference type="ARBA" id="ARBA00022448"/>
    </source>
</evidence>
<comment type="similarity">
    <text evidence="2">Belongs to the binding-protein-dependent transport system permease family. HisMQ subfamily.</text>
</comment>
<feature type="transmembrane region" description="Helical" evidence="9">
    <location>
        <begin position="263"/>
        <end position="283"/>
    </location>
</feature>
<feature type="transmembrane region" description="Helical" evidence="9">
    <location>
        <begin position="375"/>
        <end position="396"/>
    </location>
</feature>
<comment type="subcellular location">
    <subcellularLocation>
        <location evidence="1">Cell inner membrane</location>
        <topology evidence="1">Multi-pass membrane protein</topology>
    </subcellularLocation>
    <subcellularLocation>
        <location evidence="9">Cell membrane</location>
        <topology evidence="9">Multi-pass membrane protein</topology>
    </subcellularLocation>
</comment>
<dbReference type="EMBL" id="FTMN01000010">
    <property type="protein sequence ID" value="SIQ89087.1"/>
    <property type="molecule type" value="Genomic_DNA"/>
</dbReference>
<evidence type="ECO:0000313" key="11">
    <source>
        <dbReference type="EMBL" id="SIQ89087.1"/>
    </source>
</evidence>
<evidence type="ECO:0000256" key="4">
    <source>
        <dbReference type="ARBA" id="ARBA00022475"/>
    </source>
</evidence>
<feature type="domain" description="ABC transmembrane type-1" evidence="10">
    <location>
        <begin position="100"/>
        <end position="393"/>
    </location>
</feature>
<name>A0A1N6WFZ9_9GAMM</name>
<feature type="transmembrane region" description="Helical" evidence="9">
    <location>
        <begin position="146"/>
        <end position="163"/>
    </location>
</feature>
<evidence type="ECO:0000256" key="7">
    <source>
        <dbReference type="ARBA" id="ARBA00022989"/>
    </source>
</evidence>
<protein>
    <submittedName>
        <fullName evidence="11">Amino acid ABC transporter membrane protein 1, PAAT family</fullName>
    </submittedName>
</protein>
<dbReference type="PANTHER" id="PTHR30614:SF37">
    <property type="entry name" value="AMINO-ACID ABC TRANSPORTER PERMEASE PROTEIN YHDX-RELATED"/>
    <property type="match status" value="1"/>
</dbReference>
<dbReference type="Proteomes" id="UP000186895">
    <property type="component" value="Unassembled WGS sequence"/>
</dbReference>
<feature type="transmembrane region" description="Helical" evidence="9">
    <location>
        <begin position="193"/>
        <end position="215"/>
    </location>
</feature>
<evidence type="ECO:0000256" key="1">
    <source>
        <dbReference type="ARBA" id="ARBA00004429"/>
    </source>
</evidence>
<keyword evidence="8 9" id="KW-0472">Membrane</keyword>
<dbReference type="Gene3D" id="1.10.3720.10">
    <property type="entry name" value="MetI-like"/>
    <property type="match status" value="2"/>
</dbReference>
<dbReference type="PANTHER" id="PTHR30614">
    <property type="entry name" value="MEMBRANE COMPONENT OF AMINO ACID ABC TRANSPORTER"/>
    <property type="match status" value="1"/>
</dbReference>
<evidence type="ECO:0000259" key="10">
    <source>
        <dbReference type="PROSITE" id="PS50928"/>
    </source>
</evidence>
<gene>
    <name evidence="11" type="ORF">SAMN05421647_110138</name>
</gene>
<keyword evidence="6" id="KW-0029">Amino-acid transport</keyword>
<dbReference type="STRING" id="49186.SAMN05421647_110138"/>
<sequence length="405" mass="44326">MFKQKTIEQTKSAARKSGGNGSAAFYNNPNIRALFYQILLVLGLGYFFYSVISNVLANMEATGIKTGFSFLTASAGYDVLMSLIPFEATDTYGRIFIVGFLNTLLVSGIGIFFATLLGFVFGVAYFSHNWLVRKAATVYVETFRNIPLLLQVFFWYFAVLSTLPGARQSLSLGEAIFLNVRGLYLPKMVGSDLFWVAEVALGVAIAGIFVLRRWAKKRQELTGQPFPVLYASIAMVIGLPLLALIVTGMPFTVEYPALKGFNYFGGITVIPELMALAIALSVYTGSFIAEAVRAGVQSIPHGQTEAARSLGLKEKKIMSLIIVPQAMRVIVPLLNSEYQSLVKNSTLAAAIGYPDLFNVFVGTALNQTGQAIETIFMTIVVYFVVNMVISFLMNRFNNAVALVSR</sequence>
<evidence type="ECO:0000256" key="8">
    <source>
        <dbReference type="ARBA" id="ARBA00023136"/>
    </source>
</evidence>
<accession>A0A1N6WFZ9</accession>
<dbReference type="InterPro" id="IPR035906">
    <property type="entry name" value="MetI-like_sf"/>
</dbReference>
<dbReference type="GO" id="GO:0006865">
    <property type="term" value="P:amino acid transport"/>
    <property type="evidence" value="ECO:0007669"/>
    <property type="project" value="UniProtKB-KW"/>
</dbReference>
<proteinExistence type="inferred from homology"/>
<evidence type="ECO:0000256" key="6">
    <source>
        <dbReference type="ARBA" id="ARBA00022970"/>
    </source>
</evidence>
<evidence type="ECO:0000256" key="9">
    <source>
        <dbReference type="RuleBase" id="RU363032"/>
    </source>
</evidence>
<keyword evidence="5 9" id="KW-0812">Transmembrane</keyword>
<keyword evidence="12" id="KW-1185">Reference proteome</keyword>
<dbReference type="AlphaFoldDB" id="A0A1N6WFZ9"/>
<dbReference type="GO" id="GO:0043190">
    <property type="term" value="C:ATP-binding cassette (ABC) transporter complex"/>
    <property type="evidence" value="ECO:0007669"/>
    <property type="project" value="InterPro"/>
</dbReference>
<dbReference type="InterPro" id="IPR010065">
    <property type="entry name" value="AA_ABC_transptr_permease_3TM"/>
</dbReference>
<keyword evidence="3 9" id="KW-0813">Transport</keyword>
<evidence type="ECO:0000256" key="5">
    <source>
        <dbReference type="ARBA" id="ARBA00022692"/>
    </source>
</evidence>
<keyword evidence="4" id="KW-1003">Cell membrane</keyword>
<feature type="transmembrane region" description="Helical" evidence="9">
    <location>
        <begin position="34"/>
        <end position="56"/>
    </location>
</feature>
<dbReference type="PROSITE" id="PS50928">
    <property type="entry name" value="ABC_TM1"/>
    <property type="match status" value="1"/>
</dbReference>
<dbReference type="NCBIfam" id="TIGR01726">
    <property type="entry name" value="HEQRo_perm_3TM"/>
    <property type="match status" value="1"/>
</dbReference>
<dbReference type="Pfam" id="PF00528">
    <property type="entry name" value="BPD_transp_1"/>
    <property type="match status" value="1"/>
</dbReference>
<organism evidence="11 12">
    <name type="scientific">Marinobacterium stanieri</name>
    <dbReference type="NCBI Taxonomy" id="49186"/>
    <lineage>
        <taxon>Bacteria</taxon>
        <taxon>Pseudomonadati</taxon>
        <taxon>Pseudomonadota</taxon>
        <taxon>Gammaproteobacteria</taxon>
        <taxon>Oceanospirillales</taxon>
        <taxon>Oceanospirillaceae</taxon>
        <taxon>Marinobacterium</taxon>
    </lineage>
</organism>
<keyword evidence="7 9" id="KW-1133">Transmembrane helix</keyword>
<feature type="transmembrane region" description="Helical" evidence="9">
    <location>
        <begin position="227"/>
        <end position="251"/>
    </location>
</feature>
<dbReference type="InterPro" id="IPR043429">
    <property type="entry name" value="ArtM/GltK/GlnP/TcyL/YhdX-like"/>
</dbReference>
<feature type="transmembrane region" description="Helical" evidence="9">
    <location>
        <begin position="92"/>
        <end position="125"/>
    </location>
</feature>
<dbReference type="CDD" id="cd06261">
    <property type="entry name" value="TM_PBP2"/>
    <property type="match status" value="1"/>
</dbReference>
<reference evidence="11 12" key="1">
    <citation type="submission" date="2017-01" db="EMBL/GenBank/DDBJ databases">
        <authorList>
            <person name="Mah S.A."/>
            <person name="Swanson W.J."/>
            <person name="Moy G.W."/>
            <person name="Vacquier V.D."/>
        </authorList>
    </citation>
    <scope>NUCLEOTIDE SEQUENCE [LARGE SCALE GENOMIC DNA]</scope>
    <source>
        <strain evidence="11 12">DSM 7027</strain>
    </source>
</reference>
<evidence type="ECO:0000256" key="2">
    <source>
        <dbReference type="ARBA" id="ARBA00010072"/>
    </source>
</evidence>
<dbReference type="RefSeq" id="WP_139327234.1">
    <property type="nucleotide sequence ID" value="NZ_FTMN01000010.1"/>
</dbReference>
<evidence type="ECO:0000313" key="12">
    <source>
        <dbReference type="Proteomes" id="UP000186895"/>
    </source>
</evidence>
<dbReference type="InterPro" id="IPR000515">
    <property type="entry name" value="MetI-like"/>
</dbReference>
<dbReference type="eggNOG" id="COG4597">
    <property type="taxonomic scope" value="Bacteria"/>
</dbReference>
<feature type="transmembrane region" description="Helical" evidence="9">
    <location>
        <begin position="68"/>
        <end position="86"/>
    </location>
</feature>
<dbReference type="SUPFAM" id="SSF161098">
    <property type="entry name" value="MetI-like"/>
    <property type="match status" value="1"/>
</dbReference>
<dbReference type="GO" id="GO:0022857">
    <property type="term" value="F:transmembrane transporter activity"/>
    <property type="evidence" value="ECO:0007669"/>
    <property type="project" value="InterPro"/>
</dbReference>